<feature type="chain" id="PRO_5003822910" description="Inhibitor of growth protein N-terminal histone-binding domain-containing protein" evidence="2">
    <location>
        <begin position="17"/>
        <end position="138"/>
    </location>
</feature>
<feature type="coiled-coil region" evidence="1">
    <location>
        <begin position="59"/>
        <end position="86"/>
    </location>
</feature>
<evidence type="ECO:0000256" key="1">
    <source>
        <dbReference type="SAM" id="Coils"/>
    </source>
</evidence>
<dbReference type="InParanoid" id="J9D2C5"/>
<name>J9D2C5_EDHAE</name>
<keyword evidence="1" id="KW-0175">Coiled coil</keyword>
<dbReference type="Proteomes" id="UP000003163">
    <property type="component" value="Unassembled WGS sequence"/>
</dbReference>
<gene>
    <name evidence="3" type="ORF">EDEG_03745</name>
</gene>
<keyword evidence="4" id="KW-1185">Reference proteome</keyword>
<keyword evidence="2" id="KW-0732">Signal</keyword>
<evidence type="ECO:0000256" key="2">
    <source>
        <dbReference type="SAM" id="SignalP"/>
    </source>
</evidence>
<dbReference type="EMBL" id="AFBI03000118">
    <property type="protein sequence ID" value="EJW01729.1"/>
    <property type="molecule type" value="Genomic_DNA"/>
</dbReference>
<reference evidence="3 4" key="1">
    <citation type="submission" date="2011-08" db="EMBL/GenBank/DDBJ databases">
        <authorList>
            <person name="Liu Z.J."/>
            <person name="Shi F.L."/>
            <person name="Lu J.Q."/>
            <person name="Li M."/>
            <person name="Wang Z.L."/>
        </authorList>
    </citation>
    <scope>NUCLEOTIDE SEQUENCE [LARGE SCALE GENOMIC DNA]</scope>
    <source>
        <strain evidence="3 4">USNM 41457</strain>
    </source>
</reference>
<evidence type="ECO:0000313" key="4">
    <source>
        <dbReference type="Proteomes" id="UP000003163"/>
    </source>
</evidence>
<evidence type="ECO:0000313" key="3">
    <source>
        <dbReference type="EMBL" id="EJW01729.1"/>
    </source>
</evidence>
<proteinExistence type="predicted"/>
<reference evidence="4" key="2">
    <citation type="submission" date="2015-07" db="EMBL/GenBank/DDBJ databases">
        <title>Contrasting host-pathogen interactions and genome evolution in two generalist and specialist microsporidian pathogens of mosquitoes.</title>
        <authorList>
            <consortium name="The Broad Institute Genomics Platform"/>
            <consortium name="The Broad Institute Genome Sequencing Center for Infectious Disease"/>
            <person name="Cuomo C.A."/>
            <person name="Sanscrainte N.D."/>
            <person name="Goldberg J.M."/>
            <person name="Heiman D."/>
            <person name="Young S."/>
            <person name="Zeng Q."/>
            <person name="Becnel J.J."/>
            <person name="Birren B.W."/>
        </authorList>
    </citation>
    <scope>NUCLEOTIDE SEQUENCE [LARGE SCALE GENOMIC DNA]</scope>
    <source>
        <strain evidence="4">USNM 41457</strain>
    </source>
</reference>
<dbReference type="HOGENOM" id="CLU_1855252_0_0_1"/>
<sequence length="138" mass="16275">MKLFLLFYGLFKFVLGSEDSCPKSISTLKSTNVEHHFDILTKTKEKDPKTLLENFILCFNEILKDIEDIEKQKKELEKVFEENLAKLGDRMRNDCRNKLEALKNELRKHNFIEFYIASYEEYLKSGNFDTVDGDVHDV</sequence>
<protein>
    <recommendedName>
        <fullName evidence="5">Inhibitor of growth protein N-terminal histone-binding domain-containing protein</fullName>
    </recommendedName>
</protein>
<organism evidence="3 4">
    <name type="scientific">Edhazardia aedis (strain USNM 41457)</name>
    <name type="common">Microsporidian parasite</name>
    <dbReference type="NCBI Taxonomy" id="1003232"/>
    <lineage>
        <taxon>Eukaryota</taxon>
        <taxon>Fungi</taxon>
        <taxon>Fungi incertae sedis</taxon>
        <taxon>Microsporidia</taxon>
        <taxon>Edhazardia</taxon>
    </lineage>
</organism>
<comment type="caution">
    <text evidence="3">The sequence shown here is derived from an EMBL/GenBank/DDBJ whole genome shotgun (WGS) entry which is preliminary data.</text>
</comment>
<evidence type="ECO:0008006" key="5">
    <source>
        <dbReference type="Google" id="ProtNLM"/>
    </source>
</evidence>
<dbReference type="AlphaFoldDB" id="J9D2C5"/>
<dbReference type="VEuPathDB" id="MicrosporidiaDB:EDEG_03745"/>
<accession>J9D2C5</accession>
<feature type="signal peptide" evidence="2">
    <location>
        <begin position="1"/>
        <end position="16"/>
    </location>
</feature>